<name>A0ABN2R058_9PSEU</name>
<dbReference type="PROSITE" id="PS01081">
    <property type="entry name" value="HTH_TETR_1"/>
    <property type="match status" value="1"/>
</dbReference>
<keyword evidence="8" id="KW-1185">Reference proteome</keyword>
<dbReference type="InterPro" id="IPR004111">
    <property type="entry name" value="Repressor_TetR_C"/>
</dbReference>
<reference evidence="7 8" key="1">
    <citation type="journal article" date="2019" name="Int. J. Syst. Evol. Microbiol.">
        <title>The Global Catalogue of Microorganisms (GCM) 10K type strain sequencing project: providing services to taxonomists for standard genome sequencing and annotation.</title>
        <authorList>
            <consortium name="The Broad Institute Genomics Platform"/>
            <consortium name="The Broad Institute Genome Sequencing Center for Infectious Disease"/>
            <person name="Wu L."/>
            <person name="Ma J."/>
        </authorList>
    </citation>
    <scope>NUCLEOTIDE SEQUENCE [LARGE SCALE GENOMIC DNA]</scope>
    <source>
        <strain evidence="7 8">JCM 14545</strain>
    </source>
</reference>
<feature type="domain" description="HTH tetR-type" evidence="6">
    <location>
        <begin position="22"/>
        <end position="82"/>
    </location>
</feature>
<organism evidence="7 8">
    <name type="scientific">Amycolatopsis minnesotensis</name>
    <dbReference type="NCBI Taxonomy" id="337894"/>
    <lineage>
        <taxon>Bacteria</taxon>
        <taxon>Bacillati</taxon>
        <taxon>Actinomycetota</taxon>
        <taxon>Actinomycetes</taxon>
        <taxon>Pseudonocardiales</taxon>
        <taxon>Pseudonocardiaceae</taxon>
        <taxon>Amycolatopsis</taxon>
    </lineage>
</organism>
<dbReference type="SUPFAM" id="SSF48498">
    <property type="entry name" value="Tetracyclin repressor-like, C-terminal domain"/>
    <property type="match status" value="1"/>
</dbReference>
<dbReference type="Proteomes" id="UP001501116">
    <property type="component" value="Unassembled WGS sequence"/>
</dbReference>
<feature type="region of interest" description="Disordered" evidence="5">
    <location>
        <begin position="1"/>
        <end position="22"/>
    </location>
</feature>
<evidence type="ECO:0000256" key="5">
    <source>
        <dbReference type="SAM" id="MobiDB-lite"/>
    </source>
</evidence>
<dbReference type="InterPro" id="IPR023772">
    <property type="entry name" value="DNA-bd_HTH_TetR-type_CS"/>
</dbReference>
<dbReference type="InterPro" id="IPR009057">
    <property type="entry name" value="Homeodomain-like_sf"/>
</dbReference>
<evidence type="ECO:0000256" key="4">
    <source>
        <dbReference type="PROSITE-ProRule" id="PRU00335"/>
    </source>
</evidence>
<evidence type="ECO:0000256" key="2">
    <source>
        <dbReference type="ARBA" id="ARBA00023125"/>
    </source>
</evidence>
<protein>
    <submittedName>
        <fullName evidence="7">TetR/AcrR family transcriptional regulator</fullName>
    </submittedName>
</protein>
<dbReference type="InterPro" id="IPR001647">
    <property type="entry name" value="HTH_TetR"/>
</dbReference>
<dbReference type="InterPro" id="IPR036271">
    <property type="entry name" value="Tet_transcr_reg_TetR-rel_C_sf"/>
</dbReference>
<dbReference type="EMBL" id="BAAANN010000013">
    <property type="protein sequence ID" value="GAA1961296.1"/>
    <property type="molecule type" value="Genomic_DNA"/>
</dbReference>
<evidence type="ECO:0000313" key="8">
    <source>
        <dbReference type="Proteomes" id="UP001501116"/>
    </source>
</evidence>
<dbReference type="RefSeq" id="WP_344419303.1">
    <property type="nucleotide sequence ID" value="NZ_BAAANN010000013.1"/>
</dbReference>
<dbReference type="Pfam" id="PF00440">
    <property type="entry name" value="TetR_N"/>
    <property type="match status" value="1"/>
</dbReference>
<dbReference type="Gene3D" id="1.10.10.60">
    <property type="entry name" value="Homeodomain-like"/>
    <property type="match status" value="1"/>
</dbReference>
<accession>A0ABN2R058</accession>
<dbReference type="PANTHER" id="PTHR30055">
    <property type="entry name" value="HTH-TYPE TRANSCRIPTIONAL REGULATOR RUTR"/>
    <property type="match status" value="1"/>
</dbReference>
<keyword evidence="2 4" id="KW-0238">DNA-binding</keyword>
<dbReference type="PROSITE" id="PS50977">
    <property type="entry name" value="HTH_TETR_2"/>
    <property type="match status" value="1"/>
</dbReference>
<sequence length="238" mass="25595">MPDEHPVIWARPERGSRGPKPAHTRDELAAAALRVADSEGLDAVTMRRVAAELGSGVTSLYRYVTDKSELIDLMSDAALGEVDPPALTGKWRADLRAAAGLCYDLLRRRPWLAAAGSSRPSLGPNGLRWMEYLLSTVEGATADPDEMLTLIGVATMFAHGAASMDLADEQARRRSGLTDEQWMAAQGSYGDSVLTAGRYPLLAKVMIEASIPHRAPGDTRFTVGIERLLDGIEANLPG</sequence>
<dbReference type="Gene3D" id="1.10.357.10">
    <property type="entry name" value="Tetracycline Repressor, domain 2"/>
    <property type="match status" value="1"/>
</dbReference>
<comment type="caution">
    <text evidence="7">The sequence shown here is derived from an EMBL/GenBank/DDBJ whole genome shotgun (WGS) entry which is preliminary data.</text>
</comment>
<dbReference type="InterPro" id="IPR050109">
    <property type="entry name" value="HTH-type_TetR-like_transc_reg"/>
</dbReference>
<feature type="DNA-binding region" description="H-T-H motif" evidence="4">
    <location>
        <begin position="45"/>
        <end position="64"/>
    </location>
</feature>
<keyword evidence="1" id="KW-0805">Transcription regulation</keyword>
<evidence type="ECO:0000256" key="3">
    <source>
        <dbReference type="ARBA" id="ARBA00023163"/>
    </source>
</evidence>
<feature type="compositionally biased region" description="Basic and acidic residues" evidence="5">
    <location>
        <begin position="1"/>
        <end position="16"/>
    </location>
</feature>
<evidence type="ECO:0000259" key="6">
    <source>
        <dbReference type="PROSITE" id="PS50977"/>
    </source>
</evidence>
<gene>
    <name evidence="7" type="ORF">GCM10009754_35230</name>
</gene>
<evidence type="ECO:0000313" key="7">
    <source>
        <dbReference type="EMBL" id="GAA1961296.1"/>
    </source>
</evidence>
<evidence type="ECO:0000256" key="1">
    <source>
        <dbReference type="ARBA" id="ARBA00023015"/>
    </source>
</evidence>
<dbReference type="Pfam" id="PF02909">
    <property type="entry name" value="TetR_C_1"/>
    <property type="match status" value="1"/>
</dbReference>
<keyword evidence="3" id="KW-0804">Transcription</keyword>
<dbReference type="SUPFAM" id="SSF46689">
    <property type="entry name" value="Homeodomain-like"/>
    <property type="match status" value="1"/>
</dbReference>
<proteinExistence type="predicted"/>
<dbReference type="PANTHER" id="PTHR30055:SF151">
    <property type="entry name" value="TRANSCRIPTIONAL REGULATORY PROTEIN"/>
    <property type="match status" value="1"/>
</dbReference>